<dbReference type="PROSITE" id="PS51365">
    <property type="entry name" value="RENAL_DIPEPTIDASE_2"/>
    <property type="match status" value="1"/>
</dbReference>
<dbReference type="InterPro" id="IPR008257">
    <property type="entry name" value="Pept_M19"/>
</dbReference>
<dbReference type="EMBL" id="JAUSTP010000006">
    <property type="protein sequence ID" value="MDQ0189301.1"/>
    <property type="molecule type" value="Genomic_DNA"/>
</dbReference>
<evidence type="ECO:0000313" key="2">
    <source>
        <dbReference type="Proteomes" id="UP001232973"/>
    </source>
</evidence>
<name>A0ABT9XHX0_9BACL</name>
<dbReference type="SUPFAM" id="SSF51556">
    <property type="entry name" value="Metallo-dependent hydrolases"/>
    <property type="match status" value="1"/>
</dbReference>
<protein>
    <submittedName>
        <fullName evidence="1">Membrane dipeptidase</fullName>
        <ecNumber evidence="1">3.4.13.19</ecNumber>
    </submittedName>
</protein>
<proteinExistence type="predicted"/>
<dbReference type="PROSITE" id="PS00869">
    <property type="entry name" value="RENAL_DIPEPTIDASE_1"/>
    <property type="match status" value="1"/>
</dbReference>
<evidence type="ECO:0000313" key="1">
    <source>
        <dbReference type="EMBL" id="MDQ0189301.1"/>
    </source>
</evidence>
<dbReference type="InterPro" id="IPR000180">
    <property type="entry name" value="Dipep_AS"/>
</dbReference>
<dbReference type="PANTHER" id="PTHR10443:SF12">
    <property type="entry name" value="DIPEPTIDASE"/>
    <property type="match status" value="1"/>
</dbReference>
<dbReference type="CDD" id="cd01301">
    <property type="entry name" value="rDP_like"/>
    <property type="match status" value="1"/>
</dbReference>
<dbReference type="PANTHER" id="PTHR10443">
    <property type="entry name" value="MICROSOMAL DIPEPTIDASE"/>
    <property type="match status" value="1"/>
</dbReference>
<dbReference type="GO" id="GO:0016805">
    <property type="term" value="F:dipeptidase activity"/>
    <property type="evidence" value="ECO:0007669"/>
    <property type="project" value="UniProtKB-KW"/>
</dbReference>
<dbReference type="EC" id="3.4.13.19" evidence="1"/>
<gene>
    <name evidence="1" type="ORF">J2S03_001121</name>
</gene>
<keyword evidence="1" id="KW-0645">Protease</keyword>
<accession>A0ABT9XHX0</accession>
<organism evidence="1 2">
    <name type="scientific">Alicyclobacillus cycloheptanicus</name>
    <dbReference type="NCBI Taxonomy" id="1457"/>
    <lineage>
        <taxon>Bacteria</taxon>
        <taxon>Bacillati</taxon>
        <taxon>Bacillota</taxon>
        <taxon>Bacilli</taxon>
        <taxon>Bacillales</taxon>
        <taxon>Alicyclobacillaceae</taxon>
        <taxon>Alicyclobacillus</taxon>
    </lineage>
</organism>
<dbReference type="RefSeq" id="WP_274456059.1">
    <property type="nucleotide sequence ID" value="NZ_CP067097.1"/>
</dbReference>
<keyword evidence="2" id="KW-1185">Reference proteome</keyword>
<keyword evidence="1" id="KW-0378">Hydrolase</keyword>
<dbReference type="Gene3D" id="3.20.20.140">
    <property type="entry name" value="Metal-dependent hydrolases"/>
    <property type="match status" value="1"/>
</dbReference>
<dbReference type="Proteomes" id="UP001232973">
    <property type="component" value="Unassembled WGS sequence"/>
</dbReference>
<reference evidence="1 2" key="1">
    <citation type="submission" date="2023-07" db="EMBL/GenBank/DDBJ databases">
        <title>Genomic Encyclopedia of Type Strains, Phase IV (KMG-IV): sequencing the most valuable type-strain genomes for metagenomic binning, comparative biology and taxonomic classification.</title>
        <authorList>
            <person name="Goeker M."/>
        </authorList>
    </citation>
    <scope>NUCLEOTIDE SEQUENCE [LARGE SCALE GENOMIC DNA]</scope>
    <source>
        <strain evidence="1 2">DSM 4006</strain>
    </source>
</reference>
<dbReference type="Pfam" id="PF01244">
    <property type="entry name" value="Peptidase_M19"/>
    <property type="match status" value="1"/>
</dbReference>
<keyword evidence="1" id="KW-0224">Dipeptidase</keyword>
<comment type="caution">
    <text evidence="1">The sequence shown here is derived from an EMBL/GenBank/DDBJ whole genome shotgun (WGS) entry which is preliminary data.</text>
</comment>
<sequence>MTLPVADAHVDVLMRMSEEGAPFAGDSPLAASLERLQMGHVTTQVFALFVWPRLPETVQLEKVLQGIDLFYTEVAATGRVQPVKSKQEYQAAAASGKIAGLLSIEGAGCLRAQPHLLRVMYQLGVRGMGLTWNDANALADGCGEPRNGGLTTAGRRIVQEMQHLGMWIDLAHLGDHGVRDVLDLVDGPVMASHANARKVHAHRRNLPDEVIREIVRRQGWIGITFEGSFLNHPAAASLDDVFRHLDHFLELGADDCLGFGSDFDGTSNAVPNLSSAADYARLSEALVKRYGEGLAHKLCHQNFERFLLKVLP</sequence>
<dbReference type="InterPro" id="IPR032466">
    <property type="entry name" value="Metal_Hydrolase"/>
</dbReference>